<comment type="subcellular location">
    <subcellularLocation>
        <location evidence="1">Membrane</location>
        <topology evidence="1">Peripheral membrane protein</topology>
    </subcellularLocation>
</comment>
<dbReference type="Gene3D" id="3.60.40.10">
    <property type="entry name" value="PPM-type phosphatase domain"/>
    <property type="match status" value="1"/>
</dbReference>
<gene>
    <name evidence="8" type="ORF">CYCCA115_LOCUS10469</name>
</gene>
<dbReference type="PROSITE" id="PS01032">
    <property type="entry name" value="PPM_1"/>
    <property type="match status" value="1"/>
</dbReference>
<feature type="domain" description="PPM-type phosphatase" evidence="7">
    <location>
        <begin position="84"/>
        <end position="398"/>
    </location>
</feature>
<dbReference type="InterPro" id="IPR015655">
    <property type="entry name" value="PP2C"/>
</dbReference>
<dbReference type="GO" id="GO:0016020">
    <property type="term" value="C:membrane"/>
    <property type="evidence" value="ECO:0007669"/>
    <property type="project" value="UniProtKB-SubCell"/>
</dbReference>
<protein>
    <recommendedName>
        <fullName evidence="7">PPM-type phosphatase domain-containing protein</fullName>
    </recommendedName>
</protein>
<dbReference type="EMBL" id="CAKOGP040001668">
    <property type="protein sequence ID" value="CAJ1946328.1"/>
    <property type="molecule type" value="Genomic_DNA"/>
</dbReference>
<keyword evidence="6" id="KW-0732">Signal</keyword>
<evidence type="ECO:0000256" key="3">
    <source>
        <dbReference type="ARBA" id="ARBA00022801"/>
    </source>
</evidence>
<evidence type="ECO:0000313" key="9">
    <source>
        <dbReference type="Proteomes" id="UP001295423"/>
    </source>
</evidence>
<sequence>MKWFPRIRTSVGHYFLLVCLLLCQASTLAQECPSYGCSLTPLDVYYSTEHYDALAILRSETASAEEQKQALHTLSPAGDDHKTTLTLKSYKGGEPEEQVNQDAAMVHSPFLLEGYEEPSQLLGVFDGHGDGGEITSLYAAKTIPKLLASKLASIDLEDSDAIQTAITETFVQVDQEDPTEGEGGCTATMILQLNDLLYIANAGDSQSFVTVFIKDEAVVVYESREDKPELEEEKARITEAGGYVHITADDSDVPRAYAVHPDGTIGTGLAMSRCLGDWENQGVIAEPIIDILNITEVINSALEYHEDACKEKDPSDPMCQTKLTRDDVHIMGASVSDGIIDFMETGEVADIMAPAFFTGGSRHPHLAAEEVVYTAGMMWDKVYNNSYRDDVTIAATKVFVGGKTSHEYSGGEL</sequence>
<evidence type="ECO:0000313" key="8">
    <source>
        <dbReference type="EMBL" id="CAJ1946328.1"/>
    </source>
</evidence>
<organism evidence="8 9">
    <name type="scientific">Cylindrotheca closterium</name>
    <dbReference type="NCBI Taxonomy" id="2856"/>
    <lineage>
        <taxon>Eukaryota</taxon>
        <taxon>Sar</taxon>
        <taxon>Stramenopiles</taxon>
        <taxon>Ochrophyta</taxon>
        <taxon>Bacillariophyta</taxon>
        <taxon>Bacillariophyceae</taxon>
        <taxon>Bacillariophycidae</taxon>
        <taxon>Bacillariales</taxon>
        <taxon>Bacillariaceae</taxon>
        <taxon>Cylindrotheca</taxon>
    </lineage>
</organism>
<reference evidence="8" key="1">
    <citation type="submission" date="2023-08" db="EMBL/GenBank/DDBJ databases">
        <authorList>
            <person name="Audoor S."/>
            <person name="Bilcke G."/>
        </authorList>
    </citation>
    <scope>NUCLEOTIDE SEQUENCE</scope>
</reference>
<dbReference type="PANTHER" id="PTHR13832:SF699">
    <property type="entry name" value="INTEGRIN-LINKED KINASE-ASSOCIATED SERINE_THREONINE PHOSPHATASE 2C"/>
    <property type="match status" value="1"/>
</dbReference>
<dbReference type="GO" id="GO:0004722">
    <property type="term" value="F:protein serine/threonine phosphatase activity"/>
    <property type="evidence" value="ECO:0007669"/>
    <property type="project" value="InterPro"/>
</dbReference>
<feature type="signal peptide" evidence="6">
    <location>
        <begin position="1"/>
        <end position="29"/>
    </location>
</feature>
<dbReference type="PROSITE" id="PS51746">
    <property type="entry name" value="PPM_2"/>
    <property type="match status" value="1"/>
</dbReference>
<keyword evidence="2" id="KW-0479">Metal-binding</keyword>
<proteinExistence type="inferred from homology"/>
<dbReference type="InterPro" id="IPR000222">
    <property type="entry name" value="PP2C_BS"/>
</dbReference>
<evidence type="ECO:0000256" key="5">
    <source>
        <dbReference type="RuleBase" id="RU003465"/>
    </source>
</evidence>
<dbReference type="AlphaFoldDB" id="A0AAD2CZ91"/>
<evidence type="ECO:0000259" key="7">
    <source>
        <dbReference type="PROSITE" id="PS51746"/>
    </source>
</evidence>
<evidence type="ECO:0000256" key="4">
    <source>
        <dbReference type="ARBA" id="ARBA00022912"/>
    </source>
</evidence>
<dbReference type="GO" id="GO:0046872">
    <property type="term" value="F:metal ion binding"/>
    <property type="evidence" value="ECO:0007669"/>
    <property type="project" value="UniProtKB-KW"/>
</dbReference>
<dbReference type="InterPro" id="IPR036457">
    <property type="entry name" value="PPM-type-like_dom_sf"/>
</dbReference>
<dbReference type="PANTHER" id="PTHR13832">
    <property type="entry name" value="PROTEIN PHOSPHATASE 2C"/>
    <property type="match status" value="1"/>
</dbReference>
<dbReference type="Pfam" id="PF00481">
    <property type="entry name" value="PP2C"/>
    <property type="match status" value="1"/>
</dbReference>
<dbReference type="InterPro" id="IPR001932">
    <property type="entry name" value="PPM-type_phosphatase-like_dom"/>
</dbReference>
<accession>A0AAD2CZ91</accession>
<dbReference type="Proteomes" id="UP001295423">
    <property type="component" value="Unassembled WGS sequence"/>
</dbReference>
<keyword evidence="9" id="KW-1185">Reference proteome</keyword>
<feature type="chain" id="PRO_5042247570" description="PPM-type phosphatase domain-containing protein" evidence="6">
    <location>
        <begin position="30"/>
        <end position="413"/>
    </location>
</feature>
<keyword evidence="3 5" id="KW-0378">Hydrolase</keyword>
<keyword evidence="4 5" id="KW-0904">Protein phosphatase</keyword>
<comment type="similarity">
    <text evidence="5">Belongs to the PP2C family.</text>
</comment>
<dbReference type="SUPFAM" id="SSF81606">
    <property type="entry name" value="PP2C-like"/>
    <property type="match status" value="1"/>
</dbReference>
<evidence type="ECO:0000256" key="2">
    <source>
        <dbReference type="ARBA" id="ARBA00022723"/>
    </source>
</evidence>
<name>A0AAD2CZ91_9STRA</name>
<dbReference type="CDD" id="cd00143">
    <property type="entry name" value="PP2Cc"/>
    <property type="match status" value="1"/>
</dbReference>
<evidence type="ECO:0000256" key="6">
    <source>
        <dbReference type="SAM" id="SignalP"/>
    </source>
</evidence>
<comment type="caution">
    <text evidence="8">The sequence shown here is derived from an EMBL/GenBank/DDBJ whole genome shotgun (WGS) entry which is preliminary data.</text>
</comment>
<dbReference type="SMART" id="SM00332">
    <property type="entry name" value="PP2Cc"/>
    <property type="match status" value="1"/>
</dbReference>
<evidence type="ECO:0000256" key="1">
    <source>
        <dbReference type="ARBA" id="ARBA00004170"/>
    </source>
</evidence>